<feature type="compositionally biased region" description="Basic and acidic residues" evidence="4">
    <location>
        <begin position="616"/>
        <end position="650"/>
    </location>
</feature>
<evidence type="ECO:0000256" key="2">
    <source>
        <dbReference type="ARBA" id="ARBA00022741"/>
    </source>
</evidence>
<keyword evidence="3" id="KW-0067">ATP-binding</keyword>
<dbReference type="InterPro" id="IPR005654">
    <property type="entry name" value="ATPase_AFG1-like"/>
</dbReference>
<evidence type="ECO:0000256" key="3">
    <source>
        <dbReference type="ARBA" id="ARBA00022840"/>
    </source>
</evidence>
<comment type="caution">
    <text evidence="5">The sequence shown here is derived from an EMBL/GenBank/DDBJ whole genome shotgun (WGS) entry which is preliminary data.</text>
</comment>
<name>A0A9P3LH73_9APHY</name>
<dbReference type="Pfam" id="PF03969">
    <property type="entry name" value="AFG1_ATPase"/>
    <property type="match status" value="1"/>
</dbReference>
<proteinExistence type="inferred from homology"/>
<dbReference type="Gene3D" id="3.40.50.300">
    <property type="entry name" value="P-loop containing nucleotide triphosphate hydrolases"/>
    <property type="match status" value="1"/>
</dbReference>
<dbReference type="GO" id="GO:0005739">
    <property type="term" value="C:mitochondrion"/>
    <property type="evidence" value="ECO:0007669"/>
    <property type="project" value="TreeGrafter"/>
</dbReference>
<comment type="similarity">
    <text evidence="1">Belongs to the AFG1 ATPase family.</text>
</comment>
<reference evidence="5 6" key="1">
    <citation type="submission" date="2021-08" db="EMBL/GenBank/DDBJ databases">
        <title>Draft Genome Sequence of Phanerochaete sordida strain YK-624.</title>
        <authorList>
            <person name="Mori T."/>
            <person name="Dohra H."/>
            <person name="Suzuki T."/>
            <person name="Kawagishi H."/>
            <person name="Hirai H."/>
        </authorList>
    </citation>
    <scope>NUCLEOTIDE SEQUENCE [LARGE SCALE GENOMIC DNA]</scope>
    <source>
        <strain evidence="5 6">YK-624</strain>
    </source>
</reference>
<protein>
    <submittedName>
        <fullName evidence="5">AFG1-like ATPase-domain-containing protein</fullName>
    </submittedName>
</protein>
<accession>A0A9P3LH73</accession>
<dbReference type="AlphaFoldDB" id="A0A9P3LH73"/>
<dbReference type="PANTHER" id="PTHR12169">
    <property type="entry name" value="ATPASE N2B"/>
    <property type="match status" value="1"/>
</dbReference>
<evidence type="ECO:0000313" key="6">
    <source>
        <dbReference type="Proteomes" id="UP000703269"/>
    </source>
</evidence>
<evidence type="ECO:0000256" key="4">
    <source>
        <dbReference type="SAM" id="MobiDB-lite"/>
    </source>
</evidence>
<feature type="region of interest" description="Disordered" evidence="4">
    <location>
        <begin position="576"/>
        <end position="669"/>
    </location>
</feature>
<keyword evidence="2" id="KW-0547">Nucleotide-binding</keyword>
<dbReference type="GO" id="GO:0016887">
    <property type="term" value="F:ATP hydrolysis activity"/>
    <property type="evidence" value="ECO:0007669"/>
    <property type="project" value="InterPro"/>
</dbReference>
<feature type="compositionally biased region" description="Low complexity" evidence="4">
    <location>
        <begin position="586"/>
        <end position="599"/>
    </location>
</feature>
<evidence type="ECO:0000256" key="1">
    <source>
        <dbReference type="ARBA" id="ARBA00010322"/>
    </source>
</evidence>
<dbReference type="GO" id="GO:0005524">
    <property type="term" value="F:ATP binding"/>
    <property type="evidence" value="ECO:0007669"/>
    <property type="project" value="UniProtKB-KW"/>
</dbReference>
<dbReference type="InterPro" id="IPR027417">
    <property type="entry name" value="P-loop_NTPase"/>
</dbReference>
<keyword evidence="6" id="KW-1185">Reference proteome</keyword>
<dbReference type="OrthoDB" id="2193432at2759"/>
<dbReference type="NCBIfam" id="NF040713">
    <property type="entry name" value="ZapE"/>
    <property type="match status" value="1"/>
</dbReference>
<dbReference type="Proteomes" id="UP000703269">
    <property type="component" value="Unassembled WGS sequence"/>
</dbReference>
<dbReference type="SUPFAM" id="SSF52540">
    <property type="entry name" value="P-loop containing nucleoside triphosphate hydrolases"/>
    <property type="match status" value="1"/>
</dbReference>
<organism evidence="5 6">
    <name type="scientific">Phanerochaete sordida</name>
    <dbReference type="NCBI Taxonomy" id="48140"/>
    <lineage>
        <taxon>Eukaryota</taxon>
        <taxon>Fungi</taxon>
        <taxon>Dikarya</taxon>
        <taxon>Basidiomycota</taxon>
        <taxon>Agaricomycotina</taxon>
        <taxon>Agaricomycetes</taxon>
        <taxon>Polyporales</taxon>
        <taxon>Phanerochaetaceae</taxon>
        <taxon>Phanerochaete</taxon>
    </lineage>
</organism>
<dbReference type="PANTHER" id="PTHR12169:SF2">
    <property type="entry name" value="AFG1P"/>
    <property type="match status" value="1"/>
</dbReference>
<dbReference type="EMBL" id="BPQB01000040">
    <property type="protein sequence ID" value="GJE94389.1"/>
    <property type="molecule type" value="Genomic_DNA"/>
</dbReference>
<gene>
    <name evidence="5" type="ORF">PsYK624_105580</name>
</gene>
<sequence>MFSALGQRRLTAYFYSQLFARDRASLSGLPPRRQLSSRTSQGSSELLPQTVDLLDTYRGLVALGRIKFDEDQVRVILELRKLHKELAGYAPPALTSHYLDTRLSKNAPDDEFEPWWSSTPSEDFAAVIDTKAVVRVRNHAEDLAALTTPKGLLLTGPPGSGKSFLVDLWFNSLPTRYKTRKHYSQLVLEIYRAVWIETQRRMTSSYQSEDVSSASPQPWNQTVRTRWRELIATGSLPMKWARRPNMMFSAWGASYNPTIAFVVAQRLILRHWLLVFDEVQLLDVSSATLLADVLSWFWRMGGVIVGTSNKVPDDLYRNGVQRDRLEPFVEAMKVRCPVVVMRTQQDWREVRASSGSSRTWYTVQQQTEFERKLAELCSGETAAPPGPGARILTVFGRSVHVPWAAGGVCKFTFDELCEESMGPADYLTIASSFHTVAITSIPILKVSSKNQARRFISLIDALYEARCRIICLADAEPDALFFPDAVSADAPTDVDVLLAEAVGASRNVYRPNVSSYDAPNMAEAPVAPRSTVALEALSMFSGKEEQFAYKRALSRLHEMTSEGYAAEERWTPLPAAERKWERPADGGVVPRGRAAASRAPGPPKGGSDPDFAEEAAGDREQFDARQRPEAPRLRDEHVWGVRDDWGERAKTWGRGAKAHESSSRGDSQT</sequence>
<evidence type="ECO:0000313" key="5">
    <source>
        <dbReference type="EMBL" id="GJE94389.1"/>
    </source>
</evidence>